<evidence type="ECO:0000313" key="4">
    <source>
        <dbReference type="Proteomes" id="UP000054549"/>
    </source>
</evidence>
<dbReference type="EMBL" id="KN818224">
    <property type="protein sequence ID" value="KIL70513.1"/>
    <property type="molecule type" value="Genomic_DNA"/>
</dbReference>
<sequence length="313" mass="35513">LERMEKFVSVNAFHNSAVQDPDRKCHPGTRVVVLNRIRNWFDNAISAERACWLHGPAGAGKSAIAQTIARSCSQGRVAATFFFYRSDASRNDGNCLFTTIAWQLAFLIPGIKDHIARALDRRPDLPRMDVETQFEEFILRPFQALKDVSTHLRSLVIIIDGVDECTDEKLQRRFLKLIGNALKDNHFPLRFFICSRPEAHIQETIDRFPKPNLQIDLASLDDANHDIEKFLKDEFSRIASDQGLDSTGWPGHEKIQQVLYKSSGQFVYASTVIRYISDEHNSAVTQLDIVLGLKPPSSRSPFAELDALFMEIL</sequence>
<dbReference type="HOGENOM" id="CLU_000288_6_10_1"/>
<dbReference type="InterPro" id="IPR056884">
    <property type="entry name" value="NPHP3-like_N"/>
</dbReference>
<dbReference type="InterPro" id="IPR027417">
    <property type="entry name" value="P-loop_NTPase"/>
</dbReference>
<feature type="non-terminal residue" evidence="3">
    <location>
        <position position="313"/>
    </location>
</feature>
<protein>
    <recommendedName>
        <fullName evidence="2">NACHT domain-containing protein</fullName>
    </recommendedName>
</protein>
<evidence type="ECO:0000313" key="3">
    <source>
        <dbReference type="EMBL" id="KIL70513.1"/>
    </source>
</evidence>
<dbReference type="InParanoid" id="A0A0C2XN19"/>
<dbReference type="STRING" id="946122.A0A0C2XN19"/>
<accession>A0A0C2XN19</accession>
<proteinExistence type="predicted"/>
<dbReference type="Proteomes" id="UP000054549">
    <property type="component" value="Unassembled WGS sequence"/>
</dbReference>
<dbReference type="OrthoDB" id="3018344at2759"/>
<feature type="non-terminal residue" evidence="3">
    <location>
        <position position="1"/>
    </location>
</feature>
<keyword evidence="1" id="KW-0677">Repeat</keyword>
<reference evidence="3 4" key="1">
    <citation type="submission" date="2014-04" db="EMBL/GenBank/DDBJ databases">
        <title>Evolutionary Origins and Diversification of the Mycorrhizal Mutualists.</title>
        <authorList>
            <consortium name="DOE Joint Genome Institute"/>
            <consortium name="Mycorrhizal Genomics Consortium"/>
            <person name="Kohler A."/>
            <person name="Kuo A."/>
            <person name="Nagy L.G."/>
            <person name="Floudas D."/>
            <person name="Copeland A."/>
            <person name="Barry K.W."/>
            <person name="Cichocki N."/>
            <person name="Veneault-Fourrey C."/>
            <person name="LaButti K."/>
            <person name="Lindquist E.A."/>
            <person name="Lipzen A."/>
            <person name="Lundell T."/>
            <person name="Morin E."/>
            <person name="Murat C."/>
            <person name="Riley R."/>
            <person name="Ohm R."/>
            <person name="Sun H."/>
            <person name="Tunlid A."/>
            <person name="Henrissat B."/>
            <person name="Grigoriev I.V."/>
            <person name="Hibbett D.S."/>
            <person name="Martin F."/>
        </authorList>
    </citation>
    <scope>NUCLEOTIDE SEQUENCE [LARGE SCALE GENOMIC DNA]</scope>
    <source>
        <strain evidence="3 4">Koide BX008</strain>
    </source>
</reference>
<dbReference type="InterPro" id="IPR007111">
    <property type="entry name" value="NACHT_NTPase"/>
</dbReference>
<evidence type="ECO:0000259" key="2">
    <source>
        <dbReference type="PROSITE" id="PS50837"/>
    </source>
</evidence>
<dbReference type="SUPFAM" id="SSF52540">
    <property type="entry name" value="P-loop containing nucleoside triphosphate hydrolases"/>
    <property type="match status" value="1"/>
</dbReference>
<keyword evidence="4" id="KW-1185">Reference proteome</keyword>
<dbReference type="AlphaFoldDB" id="A0A0C2XN19"/>
<dbReference type="PANTHER" id="PTHR10039">
    <property type="entry name" value="AMELOGENIN"/>
    <property type="match status" value="1"/>
</dbReference>
<dbReference type="Gene3D" id="3.40.50.300">
    <property type="entry name" value="P-loop containing nucleotide triphosphate hydrolases"/>
    <property type="match status" value="1"/>
</dbReference>
<gene>
    <name evidence="3" type="ORF">M378DRAFT_64223</name>
</gene>
<dbReference type="PANTHER" id="PTHR10039:SF14">
    <property type="entry name" value="NACHT DOMAIN-CONTAINING PROTEIN"/>
    <property type="match status" value="1"/>
</dbReference>
<name>A0A0C2XN19_AMAMK</name>
<evidence type="ECO:0000256" key="1">
    <source>
        <dbReference type="ARBA" id="ARBA00022737"/>
    </source>
</evidence>
<dbReference type="PROSITE" id="PS50837">
    <property type="entry name" value="NACHT"/>
    <property type="match status" value="1"/>
</dbReference>
<organism evidence="3 4">
    <name type="scientific">Amanita muscaria (strain Koide BX008)</name>
    <dbReference type="NCBI Taxonomy" id="946122"/>
    <lineage>
        <taxon>Eukaryota</taxon>
        <taxon>Fungi</taxon>
        <taxon>Dikarya</taxon>
        <taxon>Basidiomycota</taxon>
        <taxon>Agaricomycotina</taxon>
        <taxon>Agaricomycetes</taxon>
        <taxon>Agaricomycetidae</taxon>
        <taxon>Agaricales</taxon>
        <taxon>Pluteineae</taxon>
        <taxon>Amanitaceae</taxon>
        <taxon>Amanita</taxon>
    </lineage>
</organism>
<dbReference type="Pfam" id="PF24883">
    <property type="entry name" value="NPHP3_N"/>
    <property type="match status" value="1"/>
</dbReference>
<feature type="domain" description="NACHT" evidence="2">
    <location>
        <begin position="49"/>
        <end position="188"/>
    </location>
</feature>